<keyword evidence="9" id="KW-0460">Magnesium</keyword>
<evidence type="ECO:0000256" key="2">
    <source>
        <dbReference type="ARBA" id="ARBA00006825"/>
    </source>
</evidence>
<dbReference type="InterPro" id="IPR013644">
    <property type="entry name" value="DXP_reductoisomerase_C"/>
</dbReference>
<evidence type="ECO:0000259" key="11">
    <source>
        <dbReference type="Pfam" id="PF08436"/>
    </source>
</evidence>
<evidence type="ECO:0000259" key="10">
    <source>
        <dbReference type="Pfam" id="PF02670"/>
    </source>
</evidence>
<comment type="pathway">
    <text evidence="1 9">Isoprenoid biosynthesis; isopentenyl diphosphate biosynthesis via DXP pathway; isopentenyl diphosphate from 1-deoxy-D-xylulose 5-phosphate: step 1/6.</text>
</comment>
<evidence type="ECO:0000256" key="5">
    <source>
        <dbReference type="ARBA" id="ARBA00023002"/>
    </source>
</evidence>
<feature type="binding site" evidence="9">
    <location>
        <position position="212"/>
    </location>
    <ligand>
        <name>Mn(2+)</name>
        <dbReference type="ChEBI" id="CHEBI:29035"/>
    </ligand>
</feature>
<feature type="binding site" evidence="9">
    <location>
        <position position="36"/>
    </location>
    <ligand>
        <name>NADPH</name>
        <dbReference type="ChEBI" id="CHEBI:57783"/>
    </ligand>
</feature>
<dbReference type="PANTHER" id="PTHR30525:SF0">
    <property type="entry name" value="1-DEOXY-D-XYLULOSE 5-PHOSPHATE REDUCTOISOMERASE, CHLOROPLASTIC"/>
    <property type="match status" value="1"/>
</dbReference>
<keyword evidence="14" id="KW-1185">Reference proteome</keyword>
<name>A0A4V1AQB4_9MOLU</name>
<feature type="binding site" evidence="9">
    <location>
        <position position="117"/>
    </location>
    <ligand>
        <name>1-deoxy-D-xylulose 5-phosphate</name>
        <dbReference type="ChEBI" id="CHEBI:57792"/>
    </ligand>
</feature>
<dbReference type="Pfam" id="PF08436">
    <property type="entry name" value="DXP_redisom_C"/>
    <property type="match status" value="1"/>
</dbReference>
<feature type="binding site" evidence="9">
    <location>
        <position position="143"/>
    </location>
    <ligand>
        <name>Mn(2+)</name>
        <dbReference type="ChEBI" id="CHEBI:29035"/>
    </ligand>
</feature>
<dbReference type="GO" id="GO:0016853">
    <property type="term" value="F:isomerase activity"/>
    <property type="evidence" value="ECO:0007669"/>
    <property type="project" value="UniProtKB-KW"/>
</dbReference>
<feature type="binding site" evidence="9">
    <location>
        <position position="196"/>
    </location>
    <ligand>
        <name>NADPH</name>
        <dbReference type="ChEBI" id="CHEBI:57783"/>
    </ligand>
</feature>
<dbReference type="RefSeq" id="WP_134297688.1">
    <property type="nucleotide sequence ID" value="NZ_CP038013.1"/>
</dbReference>
<dbReference type="GO" id="GO:0070402">
    <property type="term" value="F:NADPH binding"/>
    <property type="evidence" value="ECO:0007669"/>
    <property type="project" value="InterPro"/>
</dbReference>
<dbReference type="HAMAP" id="MF_00183">
    <property type="entry name" value="DXP_reductoisom"/>
    <property type="match status" value="1"/>
</dbReference>
<dbReference type="InterPro" id="IPR036169">
    <property type="entry name" value="DXPR_C_sf"/>
</dbReference>
<comment type="caution">
    <text evidence="9">Lacks conserved residue(s) required for the propagation of feature annotation.</text>
</comment>
<dbReference type="GO" id="GO:0051484">
    <property type="term" value="P:isopentenyl diphosphate biosynthetic process, methylerythritol 4-phosphate pathway involved in terpenoid biosynthetic process"/>
    <property type="evidence" value="ECO:0007669"/>
    <property type="project" value="TreeGrafter"/>
</dbReference>
<feature type="binding site" evidence="9">
    <location>
        <position position="13"/>
    </location>
    <ligand>
        <name>NADPH</name>
        <dbReference type="ChEBI" id="CHEBI:57783"/>
    </ligand>
</feature>
<keyword evidence="6 9" id="KW-0464">Manganese</keyword>
<accession>A0A4V1AQB4</accession>
<evidence type="ECO:0000256" key="4">
    <source>
        <dbReference type="ARBA" id="ARBA00022857"/>
    </source>
</evidence>
<dbReference type="PANTHER" id="PTHR30525">
    <property type="entry name" value="1-DEOXY-D-XYLULOSE 5-PHOSPHATE REDUCTOISOMERASE"/>
    <property type="match status" value="1"/>
</dbReference>
<feature type="binding site" evidence="9">
    <location>
        <position position="37"/>
    </location>
    <ligand>
        <name>NADPH</name>
        <dbReference type="ChEBI" id="CHEBI:57783"/>
    </ligand>
</feature>
<dbReference type="Proteomes" id="UP000294309">
    <property type="component" value="Chromosome"/>
</dbReference>
<comment type="cofactor">
    <cofactor evidence="9">
        <name>Mg(2+)</name>
        <dbReference type="ChEBI" id="CHEBI:18420"/>
    </cofactor>
    <cofactor evidence="9">
        <name>Mn(2+)</name>
        <dbReference type="ChEBI" id="CHEBI:29035"/>
    </cofactor>
</comment>
<feature type="binding site" evidence="9">
    <location>
        <position position="212"/>
    </location>
    <ligand>
        <name>1-deoxy-D-xylulose 5-phosphate</name>
        <dbReference type="ChEBI" id="CHEBI:57792"/>
    </ligand>
</feature>
<dbReference type="InterPro" id="IPR036291">
    <property type="entry name" value="NAD(P)-bd_dom_sf"/>
</dbReference>
<comment type="similarity">
    <text evidence="2 9">Belongs to the DXR family.</text>
</comment>
<feature type="binding site" evidence="9">
    <location>
        <position position="116"/>
    </location>
    <ligand>
        <name>NADPH</name>
        <dbReference type="ChEBI" id="CHEBI:57783"/>
    </ligand>
</feature>
<gene>
    <name evidence="9 13" type="primary">dxr</name>
    <name evidence="13" type="ORF">SGLAD_v1c07100</name>
</gene>
<keyword evidence="4 9" id="KW-0521">NADP</keyword>
<feature type="binding site" evidence="9">
    <location>
        <position position="118"/>
    </location>
    <ligand>
        <name>NADPH</name>
        <dbReference type="ChEBI" id="CHEBI:57783"/>
    </ligand>
</feature>
<dbReference type="Gene3D" id="3.40.50.720">
    <property type="entry name" value="NAD(P)-binding Rossmann-like Domain"/>
    <property type="match status" value="1"/>
</dbReference>
<feature type="binding site" evidence="9">
    <location>
        <position position="209"/>
    </location>
    <ligand>
        <name>1-deoxy-D-xylulose 5-phosphate</name>
        <dbReference type="ChEBI" id="CHEBI:57792"/>
    </ligand>
</feature>
<feature type="domain" description="1-deoxy-D-xylulose 5-phosphate reductoisomerase C-terminal" evidence="11">
    <location>
        <begin position="139"/>
        <end position="220"/>
    </location>
</feature>
<feature type="binding site" evidence="9">
    <location>
        <position position="208"/>
    </location>
    <ligand>
        <name>1-deoxy-D-xylulose 5-phosphate</name>
        <dbReference type="ChEBI" id="CHEBI:57792"/>
    </ligand>
</feature>
<dbReference type="SUPFAM" id="SSF69055">
    <property type="entry name" value="1-deoxy-D-xylulose-5-phosphate reductoisomerase, C-terminal domain"/>
    <property type="match status" value="1"/>
</dbReference>
<evidence type="ECO:0000313" key="13">
    <source>
        <dbReference type="EMBL" id="QBQ07909.1"/>
    </source>
</evidence>
<dbReference type="InterPro" id="IPR003821">
    <property type="entry name" value="DXP_reductoisomerase"/>
</dbReference>
<evidence type="ECO:0000256" key="6">
    <source>
        <dbReference type="ARBA" id="ARBA00023211"/>
    </source>
</evidence>
<dbReference type="SUPFAM" id="SSF55347">
    <property type="entry name" value="Glyceraldehyde-3-phosphate dehydrogenase-like, C-terminal domain"/>
    <property type="match status" value="1"/>
</dbReference>
<dbReference type="AlphaFoldDB" id="A0A4V1AQB4"/>
<feature type="domain" description="DXP reductoisomerase C-terminal" evidence="12">
    <location>
        <begin position="251"/>
        <end position="367"/>
    </location>
</feature>
<feature type="binding site" evidence="9">
    <location>
        <position position="38"/>
    </location>
    <ligand>
        <name>NADPH</name>
        <dbReference type="ChEBI" id="CHEBI:57783"/>
    </ligand>
</feature>
<dbReference type="GO" id="GO:0030604">
    <property type="term" value="F:1-deoxy-D-xylulose-5-phosphate reductoisomerase activity"/>
    <property type="evidence" value="ECO:0007669"/>
    <property type="project" value="UniProtKB-UniRule"/>
</dbReference>
<protein>
    <recommendedName>
        <fullName evidence="9">1-deoxy-D-xylulose 5-phosphate reductoisomerase</fullName>
        <shortName evidence="9">DXP reductoisomerase</shortName>
        <ecNumber evidence="9">1.1.1.267</ecNumber>
    </recommendedName>
    <alternativeName>
        <fullName evidence="9">1-deoxyxylulose-5-phosphate reductoisomerase</fullName>
    </alternativeName>
    <alternativeName>
        <fullName evidence="9">2-C-methyl-D-erythritol 4-phosphate synthase</fullName>
    </alternativeName>
</protein>
<proteinExistence type="inferred from homology"/>
<dbReference type="OrthoDB" id="9806546at2"/>
<dbReference type="Pfam" id="PF13288">
    <property type="entry name" value="DXPR_C"/>
    <property type="match status" value="1"/>
</dbReference>
<dbReference type="SUPFAM" id="SSF51735">
    <property type="entry name" value="NAD(P)-binding Rossmann-fold domains"/>
    <property type="match status" value="1"/>
</dbReference>
<evidence type="ECO:0000313" key="14">
    <source>
        <dbReference type="Proteomes" id="UP000294309"/>
    </source>
</evidence>
<dbReference type="InterPro" id="IPR013512">
    <property type="entry name" value="DXP_reductoisomerase_N"/>
</dbReference>
<dbReference type="PIRSF" id="PIRSF006205">
    <property type="entry name" value="Dxp_reductismrs"/>
    <property type="match status" value="1"/>
</dbReference>
<evidence type="ECO:0000256" key="9">
    <source>
        <dbReference type="HAMAP-Rule" id="MF_00183"/>
    </source>
</evidence>
<keyword evidence="5 9" id="KW-0560">Oxidoreductase</keyword>
<comment type="catalytic activity">
    <reaction evidence="8">
        <text>2-C-methyl-D-erythritol 4-phosphate + NADP(+) = 1-deoxy-D-xylulose 5-phosphate + NADPH + H(+)</text>
        <dbReference type="Rhea" id="RHEA:13717"/>
        <dbReference type="ChEBI" id="CHEBI:15378"/>
        <dbReference type="ChEBI" id="CHEBI:57783"/>
        <dbReference type="ChEBI" id="CHEBI:57792"/>
        <dbReference type="ChEBI" id="CHEBI:58262"/>
        <dbReference type="ChEBI" id="CHEBI:58349"/>
        <dbReference type="EC" id="1.1.1.267"/>
    </reaction>
    <physiologicalReaction direction="right-to-left" evidence="8">
        <dbReference type="Rhea" id="RHEA:13719"/>
    </physiologicalReaction>
</comment>
<dbReference type="InterPro" id="IPR026877">
    <property type="entry name" value="DXPR_C"/>
</dbReference>
<feature type="binding site" evidence="9">
    <location>
        <position position="190"/>
    </location>
    <ligand>
        <name>1-deoxy-D-xylulose 5-phosphate</name>
        <dbReference type="ChEBI" id="CHEBI:57792"/>
    </ligand>
</feature>
<evidence type="ECO:0000259" key="12">
    <source>
        <dbReference type="Pfam" id="PF13288"/>
    </source>
</evidence>
<feature type="binding site" evidence="9">
    <location>
        <position position="203"/>
    </location>
    <ligand>
        <name>1-deoxy-D-xylulose 5-phosphate</name>
        <dbReference type="ChEBI" id="CHEBI:57792"/>
    </ligand>
</feature>
<keyword evidence="13" id="KW-0413">Isomerase</keyword>
<dbReference type="GO" id="GO:0030145">
    <property type="term" value="F:manganese ion binding"/>
    <property type="evidence" value="ECO:0007669"/>
    <property type="project" value="TreeGrafter"/>
</dbReference>
<evidence type="ECO:0000256" key="7">
    <source>
        <dbReference type="ARBA" id="ARBA00023229"/>
    </source>
</evidence>
<dbReference type="Gene3D" id="1.10.1740.10">
    <property type="match status" value="1"/>
</dbReference>
<sequence>MKNIVLFGASGNIGQQTLEILKEHQDKFNLQAISIGKNVSKLNDILINFKSIKVVYSTNRLIDFENKYQHIKFITSDIELLILDECDIVVNALSGFFGLKITLNSIEKEKILLNANKESFVVAGELINNLLSKKRQAKVYPLDSEHCAIFQCLEKNNCVSKIYLTASGGPFRNLTLDDTKKVTLQDALNHPNWNMGSKITIDSATMLNKAFEILEAFYLFANKNIEVLIHPASLIHSMVEFNDGSIKAQISVPDMKQVINYFLFYPNRMPFKNQKNLDFSTLINLELQKIDSNRFIPIKMAYECIEGFNSKAIGLNAANEVCVEAFLNKKISFYQITQIVNKIFNSLEKINYNNYNEIVSYDLKIRKLTIDLIEGEK</sequence>
<evidence type="ECO:0000256" key="8">
    <source>
        <dbReference type="ARBA" id="ARBA00048543"/>
    </source>
</evidence>
<evidence type="ECO:0000256" key="3">
    <source>
        <dbReference type="ARBA" id="ARBA00022723"/>
    </source>
</evidence>
<dbReference type="KEGG" id="sgq:SGLAD_v1c07100"/>
<feature type="binding site" evidence="9">
    <location>
        <position position="144"/>
    </location>
    <ligand>
        <name>1-deoxy-D-xylulose 5-phosphate</name>
        <dbReference type="ChEBI" id="CHEBI:57792"/>
    </ligand>
</feature>
<evidence type="ECO:0000256" key="1">
    <source>
        <dbReference type="ARBA" id="ARBA00005094"/>
    </source>
</evidence>
<comment type="function">
    <text evidence="9">Catalyzes the NADPH-dependent rearrangement and reduction of 1-deoxy-D-xylulose-5-phosphate (DXP) to 2-C-methyl-D-erythritol 4-phosphate (MEP).</text>
</comment>
<feature type="binding site" evidence="9">
    <location>
        <position position="145"/>
    </location>
    <ligand>
        <name>1-deoxy-D-xylulose 5-phosphate</name>
        <dbReference type="ChEBI" id="CHEBI:57792"/>
    </ligand>
</feature>
<feature type="binding site" evidence="9">
    <location>
        <position position="11"/>
    </location>
    <ligand>
        <name>NADPH</name>
        <dbReference type="ChEBI" id="CHEBI:57783"/>
    </ligand>
</feature>
<keyword evidence="3 9" id="KW-0479">Metal-binding</keyword>
<dbReference type="UniPathway" id="UPA00056">
    <property type="reaction ID" value="UER00092"/>
</dbReference>
<dbReference type="EC" id="1.1.1.267" evidence="9"/>
<feature type="binding site" evidence="9">
    <location>
        <position position="145"/>
    </location>
    <ligand>
        <name>Mn(2+)</name>
        <dbReference type="ChEBI" id="CHEBI:29035"/>
    </ligand>
</feature>
<reference evidence="13 14" key="1">
    <citation type="submission" date="2019-03" db="EMBL/GenBank/DDBJ databases">
        <title>Complete genome sequence of Spiroplasma gladiatoris TG-1 (DSM 22552).</title>
        <authorList>
            <person name="Lin Y.-C."/>
            <person name="Chou L."/>
            <person name="Kuo C.-H."/>
        </authorList>
    </citation>
    <scope>NUCLEOTIDE SEQUENCE [LARGE SCALE GENOMIC DNA]</scope>
    <source>
        <strain evidence="13 14">TG-1</strain>
    </source>
</reference>
<dbReference type="Pfam" id="PF02670">
    <property type="entry name" value="DXP_reductoisom"/>
    <property type="match status" value="1"/>
</dbReference>
<organism evidence="13 14">
    <name type="scientific">Spiroplasma gladiatoris</name>
    <dbReference type="NCBI Taxonomy" id="2143"/>
    <lineage>
        <taxon>Bacteria</taxon>
        <taxon>Bacillati</taxon>
        <taxon>Mycoplasmatota</taxon>
        <taxon>Mollicutes</taxon>
        <taxon>Entomoplasmatales</taxon>
        <taxon>Spiroplasmataceae</taxon>
        <taxon>Spiroplasma</taxon>
    </lineage>
</organism>
<dbReference type="EMBL" id="CP038013">
    <property type="protein sequence ID" value="QBQ07909.1"/>
    <property type="molecule type" value="Genomic_DNA"/>
</dbReference>
<feature type="binding site" evidence="9">
    <location>
        <position position="167"/>
    </location>
    <ligand>
        <name>1-deoxy-D-xylulose 5-phosphate</name>
        <dbReference type="ChEBI" id="CHEBI:57792"/>
    </ligand>
</feature>
<keyword evidence="7 9" id="KW-0414">Isoprene biosynthesis</keyword>
<feature type="domain" description="1-deoxy-D-xylulose 5-phosphate reductoisomerase N-terminal" evidence="10">
    <location>
        <begin position="4"/>
        <end position="124"/>
    </location>
</feature>
<dbReference type="NCBIfam" id="TIGR00243">
    <property type="entry name" value="Dxr"/>
    <property type="match status" value="1"/>
</dbReference>